<reference evidence="2" key="1">
    <citation type="submission" date="2023-07" db="EMBL/GenBank/DDBJ databases">
        <title>Whole genome sequence analysis of rice epiphytic Sphingomonas sanguinis OsEp_Plm_15B2.</title>
        <authorList>
            <person name="Sahu K.P."/>
            <person name="Asharani P."/>
            <person name="Reddy B."/>
            <person name="Kumar A."/>
        </authorList>
    </citation>
    <scope>NUCLEOTIDE SEQUENCE [LARGE SCALE GENOMIC DNA]</scope>
    <source>
        <strain evidence="2">OsEp_Plm_15B2</strain>
    </source>
</reference>
<dbReference type="EMBL" id="JAOBTW010000007">
    <property type="protein sequence ID" value="MDZ7281805.1"/>
    <property type="molecule type" value="Genomic_DNA"/>
</dbReference>
<evidence type="ECO:0000313" key="1">
    <source>
        <dbReference type="EMBL" id="MDZ7281805.1"/>
    </source>
</evidence>
<name>A0ABU5LPF4_9SPHN</name>
<evidence type="ECO:0000313" key="2">
    <source>
        <dbReference type="Proteomes" id="UP001292182"/>
    </source>
</evidence>
<dbReference type="NCBIfam" id="TIGR01374">
    <property type="entry name" value="soxD"/>
    <property type="match status" value="1"/>
</dbReference>
<accession>A0ABU5LPF4</accession>
<protein>
    <submittedName>
        <fullName evidence="1">Sarcosine oxidase subunit delta</fullName>
    </submittedName>
</protein>
<comment type="caution">
    <text evidence="1">The sequence shown here is derived from an EMBL/GenBank/DDBJ whole genome shotgun (WGS) entry which is preliminary data.</text>
</comment>
<organism evidence="1 2">
    <name type="scientific">Sphingomonas sanguinis</name>
    <dbReference type="NCBI Taxonomy" id="33051"/>
    <lineage>
        <taxon>Bacteria</taxon>
        <taxon>Pseudomonadati</taxon>
        <taxon>Pseudomonadota</taxon>
        <taxon>Alphaproteobacteria</taxon>
        <taxon>Sphingomonadales</taxon>
        <taxon>Sphingomonadaceae</taxon>
        <taxon>Sphingomonas</taxon>
    </lineage>
</organism>
<proteinExistence type="predicted"/>
<dbReference type="Proteomes" id="UP001292182">
    <property type="component" value="Unassembled WGS sequence"/>
</dbReference>
<gene>
    <name evidence="1" type="ORF">N4G62_07165</name>
</gene>
<dbReference type="Pfam" id="PF04267">
    <property type="entry name" value="SoxD"/>
    <property type="match status" value="1"/>
</dbReference>
<dbReference type="InterPro" id="IPR006279">
    <property type="entry name" value="SoxD"/>
</dbReference>
<keyword evidence="2" id="KW-1185">Reference proteome</keyword>
<dbReference type="RefSeq" id="WP_219019324.1">
    <property type="nucleotide sequence ID" value="NZ_CP079203.1"/>
</dbReference>
<sequence>MLLITCPYCGERPELEFSYGGEAHIARPVRPAELSDEDWTAYLYTRSNPKGVHAERWRHLHGCARFFNALRDTRSDTFLATYKVGEQPPEVERA</sequence>